<sequence length="269" mass="31082">MYSRLTQPLLQSLFTFHGFIERVISKHYRVLLVIILIATSAYSYISHTQNIALQHSLLTHPRIDDVYVINLGRIQTDRKYQAQYRVAQVLQVAENKIILTQSTTTYRRKRDAERAIKLDALMLNSFFRSEHLILEREALLSMFAQNAIDDVYRPREIYVMGGIVKQRQSPLPINHKAHINNSLTTHNNEGIRLYRQNNFVLAFNSFKIAAISGDAWAQYNLAGMFELGEGTSLDLKQAHYWYQKSAMQGHQRALHALEKLCKSTQSLCL</sequence>
<accession>A0ABR9E8I8</accession>
<dbReference type="RefSeq" id="WP_192506149.1">
    <property type="nucleotide sequence ID" value="NZ_AQGV01000010.1"/>
</dbReference>
<dbReference type="InterPro" id="IPR006597">
    <property type="entry name" value="Sel1-like"/>
</dbReference>
<dbReference type="Gene3D" id="1.25.40.10">
    <property type="entry name" value="Tetratricopeptide repeat domain"/>
    <property type="match status" value="1"/>
</dbReference>
<reference evidence="1 2" key="1">
    <citation type="submission" date="2015-03" db="EMBL/GenBank/DDBJ databases">
        <title>Genome sequence of Pseudoalteromonas aurantia.</title>
        <authorList>
            <person name="Xie B.-B."/>
            <person name="Rong J.-C."/>
            <person name="Qin Q.-L."/>
            <person name="Zhang Y.-Z."/>
        </authorList>
    </citation>
    <scope>NUCLEOTIDE SEQUENCE [LARGE SCALE GENOMIC DNA]</scope>
    <source>
        <strain evidence="1 2">208</strain>
    </source>
</reference>
<dbReference type="InterPro" id="IPR011990">
    <property type="entry name" value="TPR-like_helical_dom_sf"/>
</dbReference>
<organism evidence="1 2">
    <name type="scientific">Pseudoalteromonas aurantia 208</name>
    <dbReference type="NCBI Taxonomy" id="1314867"/>
    <lineage>
        <taxon>Bacteria</taxon>
        <taxon>Pseudomonadati</taxon>
        <taxon>Pseudomonadota</taxon>
        <taxon>Gammaproteobacteria</taxon>
        <taxon>Alteromonadales</taxon>
        <taxon>Pseudoalteromonadaceae</taxon>
        <taxon>Pseudoalteromonas</taxon>
    </lineage>
</organism>
<dbReference type="PANTHER" id="PTHR45011">
    <property type="entry name" value="DAP3-BINDING CELL DEATH ENHANCER 1"/>
    <property type="match status" value="1"/>
</dbReference>
<keyword evidence="2" id="KW-1185">Reference proteome</keyword>
<dbReference type="SUPFAM" id="SSF81901">
    <property type="entry name" value="HCP-like"/>
    <property type="match status" value="1"/>
</dbReference>
<protein>
    <recommendedName>
        <fullName evidence="3">Sel1 repeat family protein</fullName>
    </recommendedName>
</protein>
<dbReference type="EMBL" id="AQGV01000010">
    <property type="protein sequence ID" value="MBE0366634.1"/>
    <property type="molecule type" value="Genomic_DNA"/>
</dbReference>
<evidence type="ECO:0008006" key="3">
    <source>
        <dbReference type="Google" id="ProtNLM"/>
    </source>
</evidence>
<proteinExistence type="predicted"/>
<gene>
    <name evidence="1" type="ORF">PAUR_a3679</name>
</gene>
<dbReference type="InterPro" id="IPR052748">
    <property type="entry name" value="ISR_Activator"/>
</dbReference>
<dbReference type="Proteomes" id="UP000615755">
    <property type="component" value="Unassembled WGS sequence"/>
</dbReference>
<evidence type="ECO:0000313" key="2">
    <source>
        <dbReference type="Proteomes" id="UP000615755"/>
    </source>
</evidence>
<evidence type="ECO:0000313" key="1">
    <source>
        <dbReference type="EMBL" id="MBE0366634.1"/>
    </source>
</evidence>
<dbReference type="SMART" id="SM00671">
    <property type="entry name" value="SEL1"/>
    <property type="match status" value="1"/>
</dbReference>
<name>A0ABR9E8I8_9GAMM</name>
<comment type="caution">
    <text evidence="1">The sequence shown here is derived from an EMBL/GenBank/DDBJ whole genome shotgun (WGS) entry which is preliminary data.</text>
</comment>
<dbReference type="Pfam" id="PF08238">
    <property type="entry name" value="Sel1"/>
    <property type="match status" value="1"/>
</dbReference>
<dbReference type="PANTHER" id="PTHR45011:SF1">
    <property type="entry name" value="DAP3-BINDING CELL DEATH ENHANCER 1"/>
    <property type="match status" value="1"/>
</dbReference>